<evidence type="ECO:0000313" key="5">
    <source>
        <dbReference type="Proteomes" id="UP000289738"/>
    </source>
</evidence>
<evidence type="ECO:0000256" key="1">
    <source>
        <dbReference type="ARBA" id="ARBA00023157"/>
    </source>
</evidence>
<dbReference type="GO" id="GO:0005739">
    <property type="term" value="C:mitochondrion"/>
    <property type="evidence" value="ECO:0007669"/>
    <property type="project" value="TreeGrafter"/>
</dbReference>
<feature type="region of interest" description="Disordered" evidence="2">
    <location>
        <begin position="167"/>
        <end position="197"/>
    </location>
</feature>
<keyword evidence="5" id="KW-1185">Reference proteome</keyword>
<dbReference type="InterPro" id="IPR010625">
    <property type="entry name" value="CHCH"/>
</dbReference>
<dbReference type="GO" id="GO:0005634">
    <property type="term" value="C:nucleus"/>
    <property type="evidence" value="ECO:0007669"/>
    <property type="project" value="TreeGrafter"/>
</dbReference>
<gene>
    <name evidence="4" type="ORF">Ahy_A10g050868</name>
</gene>
<dbReference type="STRING" id="3818.A0A445BAS1"/>
<evidence type="ECO:0000313" key="4">
    <source>
        <dbReference type="EMBL" id="RYR35749.1"/>
    </source>
</evidence>
<feature type="domain" description="CHCH" evidence="3">
    <location>
        <begin position="214"/>
        <end position="248"/>
    </location>
</feature>
<dbReference type="SUPFAM" id="SSF47072">
    <property type="entry name" value="Cysteine alpha-hairpin motif"/>
    <property type="match status" value="1"/>
</dbReference>
<organism evidence="4 5">
    <name type="scientific">Arachis hypogaea</name>
    <name type="common">Peanut</name>
    <dbReference type="NCBI Taxonomy" id="3818"/>
    <lineage>
        <taxon>Eukaryota</taxon>
        <taxon>Viridiplantae</taxon>
        <taxon>Streptophyta</taxon>
        <taxon>Embryophyta</taxon>
        <taxon>Tracheophyta</taxon>
        <taxon>Spermatophyta</taxon>
        <taxon>Magnoliopsida</taxon>
        <taxon>eudicotyledons</taxon>
        <taxon>Gunneridae</taxon>
        <taxon>Pentapetalae</taxon>
        <taxon>rosids</taxon>
        <taxon>fabids</taxon>
        <taxon>Fabales</taxon>
        <taxon>Fabaceae</taxon>
        <taxon>Papilionoideae</taxon>
        <taxon>50 kb inversion clade</taxon>
        <taxon>dalbergioids sensu lato</taxon>
        <taxon>Dalbergieae</taxon>
        <taxon>Pterocarpus clade</taxon>
        <taxon>Arachis</taxon>
    </lineage>
</organism>
<evidence type="ECO:0000256" key="2">
    <source>
        <dbReference type="SAM" id="MobiDB-lite"/>
    </source>
</evidence>
<evidence type="ECO:0000259" key="3">
    <source>
        <dbReference type="Pfam" id="PF06747"/>
    </source>
</evidence>
<dbReference type="PROSITE" id="PS51808">
    <property type="entry name" value="CHCH"/>
    <property type="match status" value="2"/>
</dbReference>
<comment type="caution">
    <text evidence="4">The sequence shown here is derived from an EMBL/GenBank/DDBJ whole genome shotgun (WGS) entry which is preliminary data.</text>
</comment>
<dbReference type="EMBL" id="SDMP01000010">
    <property type="protein sequence ID" value="RYR35749.1"/>
    <property type="molecule type" value="Genomic_DNA"/>
</dbReference>
<dbReference type="PANTHER" id="PTHR13523">
    <property type="entry name" value="COILED-COIL-HELIX-COILED-COIL-HELIX DOMAIN CONTAINING 2/NUR77"/>
    <property type="match status" value="1"/>
</dbReference>
<sequence>MSSDCFIRASRRRTSWWWLEICDWEALVGLAREECVLGSGKAGGRRGSLSSGAGKRNRIGVLARVRSRAGNGCDLCIGLVFGAGFALANWVLGPKPPTVNVTAPPPPADNVTAAPALQQVDGDPCSFRAITKLLDCINSSKNEKAINKCQVYMDRLVACRKDHLSRSAGPAPAPGMDEFHQAPAPAPAQSGDGSMHDDAAAAAPVTTANSMDACKIQSKAFQDCINSYGSDISKCQFYMDRLAECRKNNGAPMSA</sequence>
<keyword evidence="1" id="KW-1015">Disulfide bond</keyword>
<dbReference type="InterPro" id="IPR009069">
    <property type="entry name" value="Cys_alpha_HP_mot_SF"/>
</dbReference>
<dbReference type="Proteomes" id="UP000289738">
    <property type="component" value="Chromosome A10"/>
</dbReference>
<dbReference type="Pfam" id="PF06747">
    <property type="entry name" value="CHCH"/>
    <property type="match status" value="1"/>
</dbReference>
<accession>A0A445BAS1</accession>
<dbReference type="InterPro" id="IPR055304">
    <property type="entry name" value="CHCHD2/10-like"/>
</dbReference>
<name>A0A445BAS1_ARAHY</name>
<dbReference type="GO" id="GO:0007005">
    <property type="term" value="P:mitochondrion organization"/>
    <property type="evidence" value="ECO:0007669"/>
    <property type="project" value="InterPro"/>
</dbReference>
<proteinExistence type="predicted"/>
<dbReference type="PANTHER" id="PTHR13523:SF2">
    <property type="entry name" value="COILED-COIL-HELIX-COILED-COIL-HELIX DOMAIN CONTAINING 2, ISOFORM A-RELATED"/>
    <property type="match status" value="1"/>
</dbReference>
<dbReference type="AlphaFoldDB" id="A0A445BAS1"/>
<reference evidence="4 5" key="1">
    <citation type="submission" date="2019-01" db="EMBL/GenBank/DDBJ databases">
        <title>Sequencing of cultivated peanut Arachis hypogaea provides insights into genome evolution and oil improvement.</title>
        <authorList>
            <person name="Chen X."/>
        </authorList>
    </citation>
    <scope>NUCLEOTIDE SEQUENCE [LARGE SCALE GENOMIC DNA]</scope>
    <source>
        <strain evidence="5">cv. Fuhuasheng</strain>
        <tissue evidence="4">Leaves</tissue>
    </source>
</reference>
<protein>
    <recommendedName>
        <fullName evidence="3">CHCH domain-containing protein</fullName>
    </recommendedName>
</protein>